<dbReference type="InterPro" id="IPR000719">
    <property type="entry name" value="Prot_kinase_dom"/>
</dbReference>
<accession>A0A915DJV4</accession>
<keyword evidence="1" id="KW-0723">Serine/threonine-protein kinase</keyword>
<keyword evidence="7" id="KW-1185">Reference proteome</keyword>
<keyword evidence="4" id="KW-0418">Kinase</keyword>
<dbReference type="InterPro" id="IPR011009">
    <property type="entry name" value="Kinase-like_dom_sf"/>
</dbReference>
<evidence type="ECO:0000256" key="2">
    <source>
        <dbReference type="ARBA" id="ARBA00022679"/>
    </source>
</evidence>
<dbReference type="Proteomes" id="UP000887574">
    <property type="component" value="Unplaced"/>
</dbReference>
<dbReference type="PANTHER" id="PTHR24351">
    <property type="entry name" value="RIBOSOMAL PROTEIN S6 KINASE"/>
    <property type="match status" value="1"/>
</dbReference>
<protein>
    <submittedName>
        <fullName evidence="8">Protein kinase domain-containing protein</fullName>
    </submittedName>
</protein>
<organism evidence="7 8">
    <name type="scientific">Ditylenchus dipsaci</name>
    <dbReference type="NCBI Taxonomy" id="166011"/>
    <lineage>
        <taxon>Eukaryota</taxon>
        <taxon>Metazoa</taxon>
        <taxon>Ecdysozoa</taxon>
        <taxon>Nematoda</taxon>
        <taxon>Chromadorea</taxon>
        <taxon>Rhabditida</taxon>
        <taxon>Tylenchina</taxon>
        <taxon>Tylenchomorpha</taxon>
        <taxon>Sphaerularioidea</taxon>
        <taxon>Anguinidae</taxon>
        <taxon>Anguininae</taxon>
        <taxon>Ditylenchus</taxon>
    </lineage>
</organism>
<evidence type="ECO:0000256" key="5">
    <source>
        <dbReference type="ARBA" id="ARBA00022840"/>
    </source>
</evidence>
<sequence>MRLCACGNHMRYRRRSNGKQSFRCDRKRCKREVGFRHDTIFEGAHLSMKEYSNEAEKLISIEKLAKLQTKDRKIRHENDQGLFDEAAVRFYIAELLQAIRHLDAMHVVHRNICPENIFLTHSGHIQLGIKRNDQELDDVSVDLTSLKDRLMHENLDNRELDDFKRYTKMKNLLIKFMKYISTEMALKIINIKKVTENKMNGILETMAEISAPSAIRIKTIIWNDNYIYTEISVLTTINSKFTVDMEALDWDEENIYIILELLYVAELVLAIEHLHAHNIGHRDIKPENVLVTEDGHLQLTDFGLSKIFDGTEKDTSSVGSPHYVAPEILKNQFVKKIFHSNAKVVNNASKTGRDFITELLEHNPARRLGSNGKHVRDHPFLKDLDWEKLSARKYKMPYWVVDNPSDELSKPHYIDKTINPNQIFEMIVNF</sequence>
<dbReference type="AlphaFoldDB" id="A0A915DJV4"/>
<dbReference type="PROSITE" id="PS50011">
    <property type="entry name" value="PROTEIN_KINASE_DOM"/>
    <property type="match status" value="1"/>
</dbReference>
<evidence type="ECO:0000256" key="4">
    <source>
        <dbReference type="ARBA" id="ARBA00022777"/>
    </source>
</evidence>
<dbReference type="Gene3D" id="3.30.200.20">
    <property type="entry name" value="Phosphorylase Kinase, domain 1"/>
    <property type="match status" value="1"/>
</dbReference>
<evidence type="ECO:0000256" key="1">
    <source>
        <dbReference type="ARBA" id="ARBA00022527"/>
    </source>
</evidence>
<evidence type="ECO:0000259" key="6">
    <source>
        <dbReference type="PROSITE" id="PS50011"/>
    </source>
</evidence>
<dbReference type="SUPFAM" id="SSF56112">
    <property type="entry name" value="Protein kinase-like (PK-like)"/>
    <property type="match status" value="2"/>
</dbReference>
<keyword evidence="3" id="KW-0547">Nucleotide-binding</keyword>
<keyword evidence="2" id="KW-0808">Transferase</keyword>
<proteinExistence type="predicted"/>
<dbReference type="SMART" id="SM00220">
    <property type="entry name" value="S_TKc"/>
    <property type="match status" value="1"/>
</dbReference>
<dbReference type="GO" id="GO:0004674">
    <property type="term" value="F:protein serine/threonine kinase activity"/>
    <property type="evidence" value="ECO:0007669"/>
    <property type="project" value="UniProtKB-KW"/>
</dbReference>
<dbReference type="Gene3D" id="1.10.510.10">
    <property type="entry name" value="Transferase(Phosphotransferase) domain 1"/>
    <property type="match status" value="3"/>
</dbReference>
<name>A0A915DJV4_9BILA</name>
<reference evidence="8" key="1">
    <citation type="submission" date="2022-11" db="UniProtKB">
        <authorList>
            <consortium name="WormBaseParasite"/>
        </authorList>
    </citation>
    <scope>IDENTIFICATION</scope>
</reference>
<dbReference type="InterPro" id="IPR008271">
    <property type="entry name" value="Ser/Thr_kinase_AS"/>
</dbReference>
<dbReference type="PROSITE" id="PS00108">
    <property type="entry name" value="PROTEIN_KINASE_ST"/>
    <property type="match status" value="1"/>
</dbReference>
<dbReference type="WBParaSite" id="jg20019">
    <property type="protein sequence ID" value="jg20019"/>
    <property type="gene ID" value="jg20019"/>
</dbReference>
<keyword evidence="5" id="KW-0067">ATP-binding</keyword>
<dbReference type="Pfam" id="PF00069">
    <property type="entry name" value="Pkinase"/>
    <property type="match status" value="2"/>
</dbReference>
<evidence type="ECO:0000313" key="7">
    <source>
        <dbReference type="Proteomes" id="UP000887574"/>
    </source>
</evidence>
<feature type="domain" description="Protein kinase" evidence="6">
    <location>
        <begin position="152"/>
        <end position="430"/>
    </location>
</feature>
<evidence type="ECO:0000313" key="8">
    <source>
        <dbReference type="WBParaSite" id="jg20019"/>
    </source>
</evidence>
<evidence type="ECO:0000256" key="3">
    <source>
        <dbReference type="ARBA" id="ARBA00022741"/>
    </source>
</evidence>
<dbReference type="GO" id="GO:0005524">
    <property type="term" value="F:ATP binding"/>
    <property type="evidence" value="ECO:0007669"/>
    <property type="project" value="UniProtKB-KW"/>
</dbReference>